<dbReference type="EMBL" id="WJJP01000238">
    <property type="protein sequence ID" value="MBD3324449.1"/>
    <property type="molecule type" value="Genomic_DNA"/>
</dbReference>
<evidence type="ECO:0000256" key="2">
    <source>
        <dbReference type="ARBA" id="ARBA00022692"/>
    </source>
</evidence>
<dbReference type="Proteomes" id="UP000649604">
    <property type="component" value="Unassembled WGS sequence"/>
</dbReference>
<reference evidence="7" key="1">
    <citation type="submission" date="2019-11" db="EMBL/GenBank/DDBJ databases">
        <title>Microbial mats filling the niche in hypersaline microbial mats.</title>
        <authorList>
            <person name="Wong H.L."/>
            <person name="Macleod F.I."/>
            <person name="White R.A. III"/>
            <person name="Burns B.P."/>
        </authorList>
    </citation>
    <scope>NUCLEOTIDE SEQUENCE</scope>
    <source>
        <strain evidence="7">Rbin_158</strain>
    </source>
</reference>
<comment type="subcellular location">
    <subcellularLocation>
        <location evidence="5">Cell membrane</location>
        <topology evidence="5">Multi-pass membrane protein</topology>
    </subcellularLocation>
    <subcellularLocation>
        <location evidence="1">Membrane</location>
        <topology evidence="1">Multi-pass membrane protein</topology>
    </subcellularLocation>
</comment>
<proteinExistence type="inferred from homology"/>
<feature type="domain" description="ABC transmembrane type-1" evidence="6">
    <location>
        <begin position="78"/>
        <end position="290"/>
    </location>
</feature>
<dbReference type="PROSITE" id="PS50928">
    <property type="entry name" value="ABC_TM1"/>
    <property type="match status" value="1"/>
</dbReference>
<evidence type="ECO:0000256" key="1">
    <source>
        <dbReference type="ARBA" id="ARBA00004141"/>
    </source>
</evidence>
<evidence type="ECO:0000313" key="8">
    <source>
        <dbReference type="Proteomes" id="UP000649604"/>
    </source>
</evidence>
<dbReference type="GO" id="GO:0005886">
    <property type="term" value="C:plasma membrane"/>
    <property type="evidence" value="ECO:0007669"/>
    <property type="project" value="UniProtKB-SubCell"/>
</dbReference>
<dbReference type="PANTHER" id="PTHR43759">
    <property type="entry name" value="TREHALOSE TRANSPORT SYSTEM PERMEASE PROTEIN SUGA"/>
    <property type="match status" value="1"/>
</dbReference>
<organism evidence="7 8">
    <name type="scientific">candidate division KSB3 bacterium</name>
    <dbReference type="NCBI Taxonomy" id="2044937"/>
    <lineage>
        <taxon>Bacteria</taxon>
        <taxon>candidate division KSB3</taxon>
    </lineage>
</organism>
<dbReference type="CDD" id="cd06261">
    <property type="entry name" value="TM_PBP2"/>
    <property type="match status" value="1"/>
</dbReference>
<gene>
    <name evidence="7" type="ORF">GF339_07670</name>
</gene>
<feature type="transmembrane region" description="Helical" evidence="5">
    <location>
        <begin position="82"/>
        <end position="103"/>
    </location>
</feature>
<dbReference type="InterPro" id="IPR035906">
    <property type="entry name" value="MetI-like_sf"/>
</dbReference>
<keyword evidence="4 5" id="KW-0472">Membrane</keyword>
<evidence type="ECO:0000259" key="6">
    <source>
        <dbReference type="PROSITE" id="PS50928"/>
    </source>
</evidence>
<evidence type="ECO:0000256" key="5">
    <source>
        <dbReference type="RuleBase" id="RU363032"/>
    </source>
</evidence>
<evidence type="ECO:0000256" key="4">
    <source>
        <dbReference type="ARBA" id="ARBA00023136"/>
    </source>
</evidence>
<dbReference type="PANTHER" id="PTHR43759:SF1">
    <property type="entry name" value="GLUCOSE IMPORT SYSTEM PERMEASE PROTEIN GLCT"/>
    <property type="match status" value="1"/>
</dbReference>
<keyword evidence="3 5" id="KW-1133">Transmembrane helix</keyword>
<accession>A0A9D5Q551</accession>
<dbReference type="SUPFAM" id="SSF161098">
    <property type="entry name" value="MetI-like"/>
    <property type="match status" value="1"/>
</dbReference>
<comment type="similarity">
    <text evidence="5">Belongs to the binding-protein-dependent transport system permease family.</text>
</comment>
<comment type="caution">
    <text evidence="7">The sequence shown here is derived from an EMBL/GenBank/DDBJ whole genome shotgun (WGS) entry which is preliminary data.</text>
</comment>
<dbReference type="AlphaFoldDB" id="A0A9D5Q551"/>
<dbReference type="InterPro" id="IPR052730">
    <property type="entry name" value="Sugar_ABC_transporter"/>
</dbReference>
<feature type="transmembrane region" description="Helical" evidence="5">
    <location>
        <begin position="271"/>
        <end position="291"/>
    </location>
</feature>
<dbReference type="GO" id="GO:0055085">
    <property type="term" value="P:transmembrane transport"/>
    <property type="evidence" value="ECO:0007669"/>
    <property type="project" value="InterPro"/>
</dbReference>
<keyword evidence="2 5" id="KW-0812">Transmembrane</keyword>
<feature type="transmembrane region" description="Helical" evidence="5">
    <location>
        <begin position="115"/>
        <end position="135"/>
    </location>
</feature>
<dbReference type="InterPro" id="IPR000515">
    <property type="entry name" value="MetI-like"/>
</dbReference>
<dbReference type="Pfam" id="PF00528">
    <property type="entry name" value="BPD_transp_1"/>
    <property type="match status" value="1"/>
</dbReference>
<sequence>MRVPHRQRFVDLLDRKAKYLFPTPALIVIFAIMLFPVIYTLYLSVHSWFVSSLAPPQFNGLENFKKMFFEDERFRDAVTHTLQFTILAIFAQIVLGVAIALVFNREFKGKGIVRTLFLLPMVATPVAISLVWMFMFNPSMGVLNYILDLFGIPEQLWTTDPSSVIPSLVLVDTWEWTPLITLIVLAGLASLPEEPYESAIIDGASKFQLFYYITLPLLRPTIITAALIRSIDCLKTFDIIMVITQGGPGFASETLNIYIFNTGLYYFRMGYASSMLVIMFAFVLGISLILVKVRRGAAAA</sequence>
<feature type="transmembrane region" description="Helical" evidence="5">
    <location>
        <begin position="20"/>
        <end position="42"/>
    </location>
</feature>
<protein>
    <submittedName>
        <fullName evidence="7">ABC transporter permease subunit</fullName>
    </submittedName>
</protein>
<evidence type="ECO:0000256" key="3">
    <source>
        <dbReference type="ARBA" id="ARBA00022989"/>
    </source>
</evidence>
<dbReference type="Gene3D" id="1.10.3720.10">
    <property type="entry name" value="MetI-like"/>
    <property type="match status" value="1"/>
</dbReference>
<name>A0A9D5Q551_9BACT</name>
<evidence type="ECO:0000313" key="7">
    <source>
        <dbReference type="EMBL" id="MBD3324449.1"/>
    </source>
</evidence>
<keyword evidence="5" id="KW-0813">Transport</keyword>